<keyword evidence="5" id="KW-0963">Cytoplasm</keyword>
<dbReference type="EMBL" id="WJBC01000023">
    <property type="protein sequence ID" value="MBC3805295.1"/>
    <property type="molecule type" value="Genomic_DNA"/>
</dbReference>
<dbReference type="Gene3D" id="3.90.1150.10">
    <property type="entry name" value="Aspartate Aminotransferase, domain 1"/>
    <property type="match status" value="1"/>
</dbReference>
<name>A0ABR6WXG3_9FIRM</name>
<feature type="modified residue" description="N6-(pyridoxal phosphate)lysine" evidence="5">
    <location>
        <position position="250"/>
    </location>
</feature>
<keyword evidence="2 5" id="KW-0028">Amino-acid biosynthesis</keyword>
<feature type="binding site" evidence="5">
    <location>
        <position position="139"/>
    </location>
    <ligand>
        <name>N(2)-acetyl-L-ornithine</name>
        <dbReference type="ChEBI" id="CHEBI:57805"/>
    </ligand>
</feature>
<dbReference type="Gene3D" id="3.40.640.10">
    <property type="entry name" value="Type I PLP-dependent aspartate aminotransferase-like (Major domain)"/>
    <property type="match status" value="1"/>
</dbReference>
<dbReference type="InterPro" id="IPR004636">
    <property type="entry name" value="AcOrn/SuccOrn_fam"/>
</dbReference>
<dbReference type="InterPro" id="IPR015422">
    <property type="entry name" value="PyrdxlP-dep_Trfase_small"/>
</dbReference>
<comment type="caution">
    <text evidence="6">The sequence shown here is derived from an EMBL/GenBank/DDBJ whole genome shotgun (WGS) entry which is preliminary data.</text>
</comment>
<dbReference type="Pfam" id="PF00202">
    <property type="entry name" value="Aminotran_3"/>
    <property type="match status" value="1"/>
</dbReference>
<keyword evidence="4 5" id="KW-0663">Pyridoxal phosphate</keyword>
<dbReference type="InterPro" id="IPR005814">
    <property type="entry name" value="Aminotrans_3"/>
</dbReference>
<feature type="binding site" evidence="5">
    <location>
        <position position="279"/>
    </location>
    <ligand>
        <name>pyridoxal 5'-phosphate</name>
        <dbReference type="ChEBI" id="CHEBI:597326"/>
    </ligand>
</feature>
<feature type="binding site" evidence="5">
    <location>
        <position position="278"/>
    </location>
    <ligand>
        <name>N(2)-acetyl-L-ornithine</name>
        <dbReference type="ChEBI" id="CHEBI:57805"/>
    </ligand>
</feature>
<comment type="miscellaneous">
    <text evidence="5">May also have succinyldiaminopimelate aminotransferase activity, thus carrying out the corresponding step in lysine biosynthesis.</text>
</comment>
<dbReference type="InterPro" id="IPR050103">
    <property type="entry name" value="Class-III_PLP-dep_AT"/>
</dbReference>
<keyword evidence="1 5" id="KW-0032">Aminotransferase</keyword>
<dbReference type="SUPFAM" id="SSF53383">
    <property type="entry name" value="PLP-dependent transferases"/>
    <property type="match status" value="1"/>
</dbReference>
<comment type="similarity">
    <text evidence="5">Belongs to the class-III pyridoxal-phosphate-dependent aminotransferase family. ArgD subfamily.</text>
</comment>
<evidence type="ECO:0000256" key="1">
    <source>
        <dbReference type="ARBA" id="ARBA00022576"/>
    </source>
</evidence>
<accession>A0ABR6WXG3</accession>
<dbReference type="PROSITE" id="PS00600">
    <property type="entry name" value="AA_TRANSFER_CLASS_3"/>
    <property type="match status" value="1"/>
</dbReference>
<dbReference type="Proteomes" id="UP000603234">
    <property type="component" value="Unassembled WGS sequence"/>
</dbReference>
<sequence>MNNTIKTAEACFLNTYNRYPLVIDQGKGVYLYDDAEKKYLDFAAGIGVFALGYDNAAYNNALKQQVDKIIHTSNLFYNKPSADAAEKFAKVSGMEKVFFTNSGTEAIEGAIKLARKYYFKKNGTAEGEIIAMKHSFHGRSMGALAVTGQPKYQEAFGPMIPNIKFAEFNNLESVKAEINEKTCAILLETVQGEGGLYPATEAFLTGVEALCKENGLLLMLDEIQCGMGRVGEMFAYQAYGVMPDVIASAKALGCGIPVGAFAARGEAADVLEPGDHGTTYGFNPLAGAAVNAVLDIYEQKKLVEHVKEVSQYLEEKLDSLVTKYTWISERRGKGLMQGLELDHPANKYIIKAQELGLIIVTAGANVIRFLPPLVIEKEHVDEMIGILECCLTEVE</sequence>
<dbReference type="NCBIfam" id="NF002325">
    <property type="entry name" value="PRK01278.1"/>
    <property type="match status" value="1"/>
</dbReference>
<comment type="catalytic activity">
    <reaction evidence="5">
        <text>N(2)-acetyl-L-ornithine + 2-oxoglutarate = N-acetyl-L-glutamate 5-semialdehyde + L-glutamate</text>
        <dbReference type="Rhea" id="RHEA:18049"/>
        <dbReference type="ChEBI" id="CHEBI:16810"/>
        <dbReference type="ChEBI" id="CHEBI:29123"/>
        <dbReference type="ChEBI" id="CHEBI:29985"/>
        <dbReference type="ChEBI" id="CHEBI:57805"/>
        <dbReference type="EC" id="2.6.1.11"/>
    </reaction>
</comment>
<keyword evidence="3 5" id="KW-0808">Transferase</keyword>
<evidence type="ECO:0000313" key="7">
    <source>
        <dbReference type="Proteomes" id="UP000603234"/>
    </source>
</evidence>
<evidence type="ECO:0000313" key="6">
    <source>
        <dbReference type="EMBL" id="MBC3805295.1"/>
    </source>
</evidence>
<comment type="subunit">
    <text evidence="5">Homodimer.</text>
</comment>
<comment type="subcellular location">
    <subcellularLocation>
        <location evidence="5">Cytoplasm</location>
    </subcellularLocation>
</comment>
<evidence type="ECO:0000256" key="4">
    <source>
        <dbReference type="ARBA" id="ARBA00022898"/>
    </source>
</evidence>
<keyword evidence="5" id="KW-0055">Arginine biosynthesis</keyword>
<comment type="cofactor">
    <cofactor evidence="5">
        <name>pyridoxal 5'-phosphate</name>
        <dbReference type="ChEBI" id="CHEBI:597326"/>
    </cofactor>
    <text evidence="5">Binds 1 pyridoxal phosphate per subunit.</text>
</comment>
<dbReference type="InterPro" id="IPR049704">
    <property type="entry name" value="Aminotrans_3_PPA_site"/>
</dbReference>
<proteinExistence type="inferred from homology"/>
<keyword evidence="7" id="KW-1185">Reference proteome</keyword>
<dbReference type="InterPro" id="IPR015424">
    <property type="entry name" value="PyrdxlP-dep_Trfase"/>
</dbReference>
<evidence type="ECO:0000256" key="3">
    <source>
        <dbReference type="ARBA" id="ARBA00022679"/>
    </source>
</evidence>
<dbReference type="EC" id="2.6.1.11" evidence="5"/>
<dbReference type="InterPro" id="IPR015421">
    <property type="entry name" value="PyrdxlP-dep_Trfase_major"/>
</dbReference>
<organism evidence="6 7">
    <name type="scientific">Acetobacterium fimetarium</name>
    <dbReference type="NCBI Taxonomy" id="52691"/>
    <lineage>
        <taxon>Bacteria</taxon>
        <taxon>Bacillati</taxon>
        <taxon>Bacillota</taxon>
        <taxon>Clostridia</taxon>
        <taxon>Eubacteriales</taxon>
        <taxon>Eubacteriaceae</taxon>
        <taxon>Acetobacterium</taxon>
    </lineage>
</organism>
<evidence type="ECO:0000256" key="5">
    <source>
        <dbReference type="HAMAP-Rule" id="MF_01107"/>
    </source>
</evidence>
<dbReference type="CDD" id="cd00610">
    <property type="entry name" value="OAT_like"/>
    <property type="match status" value="1"/>
</dbReference>
<dbReference type="NCBIfam" id="TIGR00707">
    <property type="entry name" value="argD"/>
    <property type="match status" value="1"/>
</dbReference>
<feature type="binding site" evidence="5">
    <location>
        <begin position="103"/>
        <end position="104"/>
    </location>
    <ligand>
        <name>pyridoxal 5'-phosphate</name>
        <dbReference type="ChEBI" id="CHEBI:597326"/>
    </ligand>
</feature>
<protein>
    <recommendedName>
        <fullName evidence="5">Acetylornithine aminotransferase</fullName>
        <shortName evidence="5">ACOAT</shortName>
        <ecNumber evidence="5">2.6.1.11</ecNumber>
    </recommendedName>
</protein>
<evidence type="ECO:0000256" key="2">
    <source>
        <dbReference type="ARBA" id="ARBA00022605"/>
    </source>
</evidence>
<dbReference type="HAMAP" id="MF_01107">
    <property type="entry name" value="ArgD_aminotrans_3"/>
    <property type="match status" value="1"/>
</dbReference>
<dbReference type="PANTHER" id="PTHR11986:SF79">
    <property type="entry name" value="ACETYLORNITHINE AMINOTRANSFERASE, MITOCHONDRIAL"/>
    <property type="match status" value="1"/>
</dbReference>
<comment type="pathway">
    <text evidence="5">Amino-acid biosynthesis; L-arginine biosynthesis; N(2)-acetyl-L-ornithine from L-glutamate: step 4/4.</text>
</comment>
<feature type="binding site" evidence="5">
    <location>
        <begin position="221"/>
        <end position="224"/>
    </location>
    <ligand>
        <name>pyridoxal 5'-phosphate</name>
        <dbReference type="ChEBI" id="CHEBI:597326"/>
    </ligand>
</feature>
<dbReference type="PANTHER" id="PTHR11986">
    <property type="entry name" value="AMINOTRANSFERASE CLASS III"/>
    <property type="match status" value="1"/>
</dbReference>
<dbReference type="PIRSF" id="PIRSF000521">
    <property type="entry name" value="Transaminase_4ab_Lys_Orn"/>
    <property type="match status" value="1"/>
</dbReference>
<feature type="binding site" evidence="5">
    <location>
        <position position="136"/>
    </location>
    <ligand>
        <name>pyridoxal 5'-phosphate</name>
        <dbReference type="ChEBI" id="CHEBI:597326"/>
    </ligand>
</feature>
<gene>
    <name evidence="5" type="primary">argD</name>
    <name evidence="6" type="ORF">GH808_12795</name>
</gene>
<reference evidence="6 7" key="1">
    <citation type="journal article" date="2020" name="mSystems">
        <title>Defining Genomic and Predicted Metabolic Features of the Acetobacterium Genus.</title>
        <authorList>
            <person name="Ross D.E."/>
            <person name="Marshall C.W."/>
            <person name="Gulliver D."/>
            <person name="May H.D."/>
            <person name="Norman R.S."/>
        </authorList>
    </citation>
    <scope>NUCLEOTIDE SEQUENCE [LARGE SCALE GENOMIC DNA]</scope>
    <source>
        <strain evidence="6 7">DSM 8238</strain>
    </source>
</reference>